<gene>
    <name evidence="2" type="ORF">DVR09_16045</name>
</gene>
<keyword evidence="3" id="KW-1185">Reference proteome</keyword>
<dbReference type="OrthoDB" id="10018671at2"/>
<feature type="region of interest" description="Disordered" evidence="1">
    <location>
        <begin position="1"/>
        <end position="50"/>
    </location>
</feature>
<geneLocation type="plasmid" evidence="2 3">
    <name>unnamed</name>
</geneLocation>
<accession>A0A345YJ63</accession>
<organism evidence="2 3">
    <name type="scientific">Erythrobacter aureus</name>
    <dbReference type="NCBI Taxonomy" id="2182384"/>
    <lineage>
        <taxon>Bacteria</taxon>
        <taxon>Pseudomonadati</taxon>
        <taxon>Pseudomonadota</taxon>
        <taxon>Alphaproteobacteria</taxon>
        <taxon>Sphingomonadales</taxon>
        <taxon>Erythrobacteraceae</taxon>
        <taxon>Erythrobacter/Porphyrobacter group</taxon>
        <taxon>Erythrobacter</taxon>
    </lineage>
</organism>
<dbReference type="EMBL" id="CP031358">
    <property type="protein sequence ID" value="AXK43965.1"/>
    <property type="molecule type" value="Genomic_DNA"/>
</dbReference>
<evidence type="ECO:0000313" key="2">
    <source>
        <dbReference type="EMBL" id="AXK43965.1"/>
    </source>
</evidence>
<dbReference type="AlphaFoldDB" id="A0A345YJ63"/>
<dbReference type="KEGG" id="err:DVR09_16045"/>
<sequence>MADANTLPAPSANPAIARDGQKPVGWLIKDPTTEREEFQAPSPGDATRFPLVPSELEAGWTARPVYADAPTNDDVELPRGWKQPGAFKEIIPSDYNGGPVLFSDGRYGMPAGHQWAPFGEIYVSLYSTLPYDEEAAAASGVLPPMDPRFLIWTELALCPNVKNAALRPVSGPEHFLMDEPLRSRALAAIRDGNDERDKADLIEHIQNCPNVNHAQLRGPNSPEQFLITEDLRDRLVSAITGDHQATLPPTRDHQIENFAGELIEASEYLLWFAWNGVPGDDAPNNRLIEIANLIGHATSEPSEMADKLEQRARYLRQAEPALYGTEARLMERAAAALRLRGEDELDAKRWRTLLGSAGRVRMLGCANVDFETGRAIDDDNWVHFGAEFWSSYDWTDLGDDLVEADKASRKRFGRAVTALVDRIIERQGDAA</sequence>
<dbReference type="RefSeq" id="WP_115418278.1">
    <property type="nucleotide sequence ID" value="NZ_CP031358.1"/>
</dbReference>
<evidence type="ECO:0000313" key="3">
    <source>
        <dbReference type="Proteomes" id="UP000254508"/>
    </source>
</evidence>
<evidence type="ECO:0000256" key="1">
    <source>
        <dbReference type="SAM" id="MobiDB-lite"/>
    </source>
</evidence>
<reference evidence="2 3" key="1">
    <citation type="submission" date="2018-07" db="EMBL/GenBank/DDBJ databases">
        <title>Genome sequence of Erythrobacter strain YH-07, an antagonistic bacterium isolated from Yellow Sea.</title>
        <authorList>
            <person name="Tang T."/>
            <person name="Liu Q."/>
            <person name="Sun X."/>
        </authorList>
    </citation>
    <scope>NUCLEOTIDE SEQUENCE [LARGE SCALE GENOMIC DNA]</scope>
    <source>
        <strain evidence="2 3">YH-07</strain>
        <plasmid evidence="2 3">unnamed</plasmid>
    </source>
</reference>
<keyword evidence="2" id="KW-0614">Plasmid</keyword>
<name>A0A345YJ63_9SPHN</name>
<dbReference type="Proteomes" id="UP000254508">
    <property type="component" value="Plasmid unnamed"/>
</dbReference>
<protein>
    <submittedName>
        <fullName evidence="2">Uncharacterized protein</fullName>
    </submittedName>
</protein>
<proteinExistence type="predicted"/>